<dbReference type="Gene3D" id="3.30.70.1520">
    <property type="entry name" value="Heterotetrameric sarcosine oxidase"/>
    <property type="match status" value="1"/>
</dbReference>
<reference evidence="1" key="1">
    <citation type="submission" date="2020-10" db="EMBL/GenBank/DDBJ databases">
        <title>Diversity and distribution of actinomycetes associated with coral in the coast of Hainan.</title>
        <authorList>
            <person name="Li F."/>
        </authorList>
    </citation>
    <scope>NUCLEOTIDE SEQUENCE</scope>
    <source>
        <strain evidence="1">HNM0983</strain>
    </source>
</reference>
<sequence length="212" mass="22291">MAELYGESPLTSRTHALDRDSAPQAVRLTEIAFTPQIGLRVDPKSSAAERISTAIGAMLPHQPDSAVHTGDLLVLALGPDEWLLVGREGTAGALQATLTAALGEDHGAVVDVSAQRTIIGVSGPMSRDLLNQGCALDLHPRAFGEGRCAQTLLARTGVVVVCRDAELPSFWLLVRSSFARYTADWLADAATEYRTTVPAAPGAAANDYAVCS</sequence>
<protein>
    <submittedName>
        <fullName evidence="1">Sarcosine oxidase subunit gamma</fullName>
    </submittedName>
</protein>
<dbReference type="RefSeq" id="WP_193928862.1">
    <property type="nucleotide sequence ID" value="NZ_JADEYC010000020.1"/>
</dbReference>
<dbReference type="AlphaFoldDB" id="A0A929G257"/>
<organism evidence="1 2">
    <name type="scientific">Saccharopolyspora montiporae</name>
    <dbReference type="NCBI Taxonomy" id="2781240"/>
    <lineage>
        <taxon>Bacteria</taxon>
        <taxon>Bacillati</taxon>
        <taxon>Actinomycetota</taxon>
        <taxon>Actinomycetes</taxon>
        <taxon>Pseudonocardiales</taxon>
        <taxon>Pseudonocardiaceae</taxon>
        <taxon>Saccharopolyspora</taxon>
    </lineage>
</organism>
<dbReference type="Gene3D" id="3.30.1360.120">
    <property type="entry name" value="Probable tRNA modification gtpase trme, domain 1"/>
    <property type="match status" value="1"/>
</dbReference>
<dbReference type="InterPro" id="IPR007375">
    <property type="entry name" value="SoxG"/>
</dbReference>
<name>A0A929G257_9PSEU</name>
<keyword evidence="2" id="KW-1185">Reference proteome</keyword>
<dbReference type="Pfam" id="PF04268">
    <property type="entry name" value="SoxG"/>
    <property type="match status" value="1"/>
</dbReference>
<comment type="caution">
    <text evidence="1">The sequence shown here is derived from an EMBL/GenBank/DDBJ whole genome shotgun (WGS) entry which is preliminary data.</text>
</comment>
<dbReference type="EMBL" id="JADEYC010000020">
    <property type="protein sequence ID" value="MBE9375413.1"/>
    <property type="molecule type" value="Genomic_DNA"/>
</dbReference>
<evidence type="ECO:0000313" key="2">
    <source>
        <dbReference type="Proteomes" id="UP000598360"/>
    </source>
</evidence>
<accession>A0A929G257</accession>
<proteinExistence type="predicted"/>
<evidence type="ECO:0000313" key="1">
    <source>
        <dbReference type="EMBL" id="MBE9375413.1"/>
    </source>
</evidence>
<dbReference type="Proteomes" id="UP000598360">
    <property type="component" value="Unassembled WGS sequence"/>
</dbReference>
<dbReference type="InterPro" id="IPR027266">
    <property type="entry name" value="TrmE/GcvT-like"/>
</dbReference>
<dbReference type="SUPFAM" id="SSF103025">
    <property type="entry name" value="Folate-binding domain"/>
    <property type="match status" value="1"/>
</dbReference>
<gene>
    <name evidence="1" type="ORF">IQ251_13250</name>
</gene>